<feature type="domain" description="RNA polymerase sigma factor 54 DNA-binding" evidence="11">
    <location>
        <begin position="299"/>
        <end position="458"/>
    </location>
</feature>
<gene>
    <name evidence="13" type="primary">rpoN</name>
    <name evidence="13" type="ORF">ACFSKQ_15370</name>
</gene>
<feature type="compositionally biased region" description="Basic and acidic residues" evidence="10">
    <location>
        <begin position="76"/>
        <end position="86"/>
    </location>
</feature>
<feature type="region of interest" description="Disordered" evidence="10">
    <location>
        <begin position="54"/>
        <end position="98"/>
    </location>
</feature>
<evidence type="ECO:0000313" key="14">
    <source>
        <dbReference type="Proteomes" id="UP001597371"/>
    </source>
</evidence>
<evidence type="ECO:0000256" key="5">
    <source>
        <dbReference type="ARBA" id="ARBA00023015"/>
    </source>
</evidence>
<dbReference type="PRINTS" id="PR00045">
    <property type="entry name" value="SIGMA54FCT"/>
</dbReference>
<feature type="domain" description="RNA polymerase sigma factor 54 core-binding" evidence="12">
    <location>
        <begin position="96"/>
        <end position="284"/>
    </location>
</feature>
<comment type="caution">
    <text evidence="13">The sequence shown here is derived from an EMBL/GenBank/DDBJ whole genome shotgun (WGS) entry which is preliminary data.</text>
</comment>
<dbReference type="InterPro" id="IPR007634">
    <property type="entry name" value="RNA_pol_sigma_54_DNA-bd"/>
</dbReference>
<comment type="function">
    <text evidence="9">Sigma factors are initiation factors that promote the attachment of RNA polymerase to specific initiation sites and are then released.</text>
</comment>
<dbReference type="PROSITE" id="PS00718">
    <property type="entry name" value="SIGMA54_2"/>
    <property type="match status" value="1"/>
</dbReference>
<evidence type="ECO:0000256" key="9">
    <source>
        <dbReference type="PIRNR" id="PIRNR000774"/>
    </source>
</evidence>
<evidence type="ECO:0000256" key="2">
    <source>
        <dbReference type="ARBA" id="ARBA00022478"/>
    </source>
</evidence>
<organism evidence="13 14">
    <name type="scientific">Aureimonas populi</name>
    <dbReference type="NCBI Taxonomy" id="1701758"/>
    <lineage>
        <taxon>Bacteria</taxon>
        <taxon>Pseudomonadati</taxon>
        <taxon>Pseudomonadota</taxon>
        <taxon>Alphaproteobacteria</taxon>
        <taxon>Hyphomicrobiales</taxon>
        <taxon>Aurantimonadaceae</taxon>
        <taxon>Aureimonas</taxon>
    </lineage>
</organism>
<evidence type="ECO:0000256" key="6">
    <source>
        <dbReference type="ARBA" id="ARBA00023082"/>
    </source>
</evidence>
<proteinExistence type="inferred from homology"/>
<keyword evidence="2 9" id="KW-0240">DNA-directed RNA polymerase</keyword>
<protein>
    <recommendedName>
        <fullName evidence="9">RNA polymerase sigma-54 factor</fullName>
    </recommendedName>
</protein>
<dbReference type="InterPro" id="IPR007046">
    <property type="entry name" value="RNA_pol_sigma_54_core-bd"/>
</dbReference>
<dbReference type="Pfam" id="PF00309">
    <property type="entry name" value="Sigma54_AID"/>
    <property type="match status" value="1"/>
</dbReference>
<keyword evidence="4 9" id="KW-0548">Nucleotidyltransferase</keyword>
<evidence type="ECO:0000256" key="10">
    <source>
        <dbReference type="SAM" id="MobiDB-lite"/>
    </source>
</evidence>
<keyword evidence="7 9" id="KW-0238">DNA-binding</keyword>
<feature type="compositionally biased region" description="Low complexity" evidence="10">
    <location>
        <begin position="61"/>
        <end position="72"/>
    </location>
</feature>
<dbReference type="NCBIfam" id="NF004596">
    <property type="entry name" value="PRK05932.1-3"/>
    <property type="match status" value="1"/>
</dbReference>
<sequence length="467" mass="50384">MSLSMKLEVRQSQSLSMTPQLLQSIRLLQYGHLDLQAFVEREAERNPLLVVEERDGPPVAPASGALAAPASPFTAQRRESPRERGVGDPGGAGFDMQERASGRPSLLSHALGEIAELLSTPLERKIAEALLADFDEAGYLRVDVPAAAQALGVPTDAVHKVLTRLRAGAEPAGLFAGDLAECLALQLARKDRLDPVIRTVLDHLDLLARRDFAALRRLTGEDEAGLLDMLAEIRALDPKPGLSFEADLHPAIEPDVLVTRAATGGWRVELNGAVLPRVLLDADYVRTVTAECRSPAEKEFLGACQTSATWLLRSLDQRAQTILKVAAEIVRRQEAFLDEGVGGLKPMTLAAVAQAVGLHESTVSRVTADKTVETPRGVFEMKFFFTVAIASSTGGEAHSAASVKHRIRLLVEAESAGSVLSDDEIAARLKDEGVELARRTVAKYREALGIASSVQRRREMNARKIAS</sequence>
<dbReference type="Pfam" id="PF04552">
    <property type="entry name" value="Sigma54_DBD"/>
    <property type="match status" value="1"/>
</dbReference>
<dbReference type="Proteomes" id="UP001597371">
    <property type="component" value="Unassembled WGS sequence"/>
</dbReference>
<dbReference type="PANTHER" id="PTHR32248">
    <property type="entry name" value="RNA POLYMERASE SIGMA-54 FACTOR"/>
    <property type="match status" value="1"/>
</dbReference>
<dbReference type="EMBL" id="JBHUIJ010000022">
    <property type="protein sequence ID" value="MFD2238833.1"/>
    <property type="molecule type" value="Genomic_DNA"/>
</dbReference>
<accession>A0ABW5CPV9</accession>
<keyword evidence="5 9" id="KW-0805">Transcription regulation</keyword>
<dbReference type="Gene3D" id="1.10.10.60">
    <property type="entry name" value="Homeodomain-like"/>
    <property type="match status" value="1"/>
</dbReference>
<evidence type="ECO:0000259" key="11">
    <source>
        <dbReference type="Pfam" id="PF04552"/>
    </source>
</evidence>
<evidence type="ECO:0000256" key="8">
    <source>
        <dbReference type="ARBA" id="ARBA00023163"/>
    </source>
</evidence>
<evidence type="ECO:0000256" key="3">
    <source>
        <dbReference type="ARBA" id="ARBA00022679"/>
    </source>
</evidence>
<name>A0ABW5CPV9_9HYPH</name>
<dbReference type="InterPro" id="IPR000394">
    <property type="entry name" value="RNA_pol_sigma_54"/>
</dbReference>
<keyword evidence="3 9" id="KW-0808">Transferase</keyword>
<evidence type="ECO:0000313" key="13">
    <source>
        <dbReference type="EMBL" id="MFD2238833.1"/>
    </source>
</evidence>
<evidence type="ECO:0000256" key="1">
    <source>
        <dbReference type="ARBA" id="ARBA00008798"/>
    </source>
</evidence>
<dbReference type="Gene3D" id="1.10.10.1330">
    <property type="entry name" value="RNA polymerase sigma-54 factor, core-binding domain"/>
    <property type="match status" value="1"/>
</dbReference>
<dbReference type="PANTHER" id="PTHR32248:SF4">
    <property type="entry name" value="RNA POLYMERASE SIGMA-54 FACTOR"/>
    <property type="match status" value="1"/>
</dbReference>
<keyword evidence="8 9" id="KW-0804">Transcription</keyword>
<dbReference type="PROSITE" id="PS50044">
    <property type="entry name" value="SIGMA54_3"/>
    <property type="match status" value="1"/>
</dbReference>
<keyword evidence="14" id="KW-1185">Reference proteome</keyword>
<reference evidence="14" key="1">
    <citation type="journal article" date="2019" name="Int. J. Syst. Evol. Microbiol.">
        <title>The Global Catalogue of Microorganisms (GCM) 10K type strain sequencing project: providing services to taxonomists for standard genome sequencing and annotation.</title>
        <authorList>
            <consortium name="The Broad Institute Genomics Platform"/>
            <consortium name="The Broad Institute Genome Sequencing Center for Infectious Disease"/>
            <person name="Wu L."/>
            <person name="Ma J."/>
        </authorList>
    </citation>
    <scope>NUCLEOTIDE SEQUENCE [LARGE SCALE GENOMIC DNA]</scope>
    <source>
        <strain evidence="14">ZS-35-S2</strain>
    </source>
</reference>
<evidence type="ECO:0000259" key="12">
    <source>
        <dbReference type="Pfam" id="PF04963"/>
    </source>
</evidence>
<evidence type="ECO:0000256" key="7">
    <source>
        <dbReference type="ARBA" id="ARBA00023125"/>
    </source>
</evidence>
<dbReference type="PIRSF" id="PIRSF000774">
    <property type="entry name" value="RpoN"/>
    <property type="match status" value="1"/>
</dbReference>
<dbReference type="RefSeq" id="WP_209737292.1">
    <property type="nucleotide sequence ID" value="NZ_CP072611.1"/>
</dbReference>
<dbReference type="InterPro" id="IPR038709">
    <property type="entry name" value="RpoN_core-bd_sf"/>
</dbReference>
<dbReference type="NCBIfam" id="TIGR02395">
    <property type="entry name" value="rpoN_sigma"/>
    <property type="match status" value="1"/>
</dbReference>
<keyword evidence="6 9" id="KW-0731">Sigma factor</keyword>
<comment type="similarity">
    <text evidence="1 9">Belongs to the sigma-54 factor family.</text>
</comment>
<evidence type="ECO:0000256" key="4">
    <source>
        <dbReference type="ARBA" id="ARBA00022695"/>
    </source>
</evidence>
<dbReference type="Pfam" id="PF04963">
    <property type="entry name" value="Sigma54_CBD"/>
    <property type="match status" value="1"/>
</dbReference>
<dbReference type="PROSITE" id="PS00717">
    <property type="entry name" value="SIGMA54_1"/>
    <property type="match status" value="1"/>
</dbReference>